<evidence type="ECO:0000256" key="1">
    <source>
        <dbReference type="SAM" id="MobiDB-lite"/>
    </source>
</evidence>
<organism evidence="2 3">
    <name type="scientific">Capronia epimyces CBS 606.96</name>
    <dbReference type="NCBI Taxonomy" id="1182542"/>
    <lineage>
        <taxon>Eukaryota</taxon>
        <taxon>Fungi</taxon>
        <taxon>Dikarya</taxon>
        <taxon>Ascomycota</taxon>
        <taxon>Pezizomycotina</taxon>
        <taxon>Eurotiomycetes</taxon>
        <taxon>Chaetothyriomycetidae</taxon>
        <taxon>Chaetothyriales</taxon>
        <taxon>Herpotrichiellaceae</taxon>
        <taxon>Capronia</taxon>
    </lineage>
</organism>
<protein>
    <recommendedName>
        <fullName evidence="4">Copper-fist domain-containing protein</fullName>
    </recommendedName>
</protein>
<keyword evidence="3" id="KW-1185">Reference proteome</keyword>
<dbReference type="HOGENOM" id="CLU_033078_1_0_1"/>
<feature type="region of interest" description="Disordered" evidence="1">
    <location>
        <begin position="18"/>
        <end position="52"/>
    </location>
</feature>
<proteinExistence type="predicted"/>
<dbReference type="EMBL" id="AMGY01000007">
    <property type="protein sequence ID" value="EXJ80099.1"/>
    <property type="molecule type" value="Genomic_DNA"/>
</dbReference>
<evidence type="ECO:0008006" key="4">
    <source>
        <dbReference type="Google" id="ProtNLM"/>
    </source>
</evidence>
<accession>W9YCN8</accession>
<dbReference type="OrthoDB" id="4148461at2759"/>
<reference evidence="2 3" key="1">
    <citation type="submission" date="2013-03" db="EMBL/GenBank/DDBJ databases">
        <title>The Genome Sequence of Capronia epimyces CBS 606.96.</title>
        <authorList>
            <consortium name="The Broad Institute Genomics Platform"/>
            <person name="Cuomo C."/>
            <person name="de Hoog S."/>
            <person name="Gorbushina A."/>
            <person name="Walker B."/>
            <person name="Young S.K."/>
            <person name="Zeng Q."/>
            <person name="Gargeya S."/>
            <person name="Fitzgerald M."/>
            <person name="Haas B."/>
            <person name="Abouelleil A."/>
            <person name="Allen A.W."/>
            <person name="Alvarado L."/>
            <person name="Arachchi H.M."/>
            <person name="Berlin A.M."/>
            <person name="Chapman S.B."/>
            <person name="Gainer-Dewar J."/>
            <person name="Goldberg J."/>
            <person name="Griggs A."/>
            <person name="Gujja S."/>
            <person name="Hansen M."/>
            <person name="Howarth C."/>
            <person name="Imamovic A."/>
            <person name="Ireland A."/>
            <person name="Larimer J."/>
            <person name="McCowan C."/>
            <person name="Murphy C."/>
            <person name="Pearson M."/>
            <person name="Poon T.W."/>
            <person name="Priest M."/>
            <person name="Roberts A."/>
            <person name="Saif S."/>
            <person name="Shea T."/>
            <person name="Sisk P."/>
            <person name="Sykes S."/>
            <person name="Wortman J."/>
            <person name="Nusbaum C."/>
            <person name="Birren B."/>
        </authorList>
    </citation>
    <scope>NUCLEOTIDE SEQUENCE [LARGE SCALE GENOMIC DNA]</scope>
    <source>
        <strain evidence="2 3">CBS 606.96</strain>
    </source>
</reference>
<evidence type="ECO:0000313" key="3">
    <source>
        <dbReference type="Proteomes" id="UP000019478"/>
    </source>
</evidence>
<dbReference type="AlphaFoldDB" id="W9YCN8"/>
<sequence length="461" mass="50183">MTLKKVWADANGREIDAEEYQARQRRKKEREEGITPSPEVAKSGCCGTPNPTVRSESISNGALGGCRHRQNVTIKQPQADNRTEDPAHITTSIPDDSWVAACSCGSACSCLYCPDHPNNETSIKHTQQQVKNLAEQASMGEGLMSASFMPENTTRSCMGGRPSFFFSRTPGVSQRQLEQFFSQSPDPDAIYLAYPIQQHSWTNQPVSAQCSHIHSPAGYVAPTPDTAERHIDPVNDMPALPTPWDLLPNDSTGTWNFSDGQMGNTSFSWIDLDASRGTDYNIGQARVSSMANWSNLMMSSASPNQQAPTVDLNLDSVASPANLDCLPTLDANDFGTSCCQYDPDNEYVNFDVRPAGDSSIENVQAQSQTITPMFPQDKSYGELALNRLGNVELQSLLEPQPHVPHVLHQAGISHQIATGPMSNMDGNLAPWNGYDPLMNDQAMPQFIGISGPNSPPIPNGV</sequence>
<evidence type="ECO:0000313" key="2">
    <source>
        <dbReference type="EMBL" id="EXJ80099.1"/>
    </source>
</evidence>
<feature type="compositionally biased region" description="Polar residues" evidence="1">
    <location>
        <begin position="71"/>
        <end position="80"/>
    </location>
</feature>
<feature type="region of interest" description="Disordered" evidence="1">
    <location>
        <begin position="69"/>
        <end position="88"/>
    </location>
</feature>
<dbReference type="eggNOG" id="ENOG502T4RE">
    <property type="taxonomic scope" value="Eukaryota"/>
</dbReference>
<dbReference type="GeneID" id="19172473"/>
<gene>
    <name evidence="2" type="ORF">A1O3_08385</name>
</gene>
<dbReference type="Proteomes" id="UP000019478">
    <property type="component" value="Unassembled WGS sequence"/>
</dbReference>
<comment type="caution">
    <text evidence="2">The sequence shown here is derived from an EMBL/GenBank/DDBJ whole genome shotgun (WGS) entry which is preliminary data.</text>
</comment>
<dbReference type="RefSeq" id="XP_007736673.1">
    <property type="nucleotide sequence ID" value="XM_007738483.1"/>
</dbReference>
<name>W9YCN8_9EURO</name>